<evidence type="ECO:0000256" key="1">
    <source>
        <dbReference type="ARBA" id="ARBA00023295"/>
    </source>
</evidence>
<name>A0A2V1HNP2_9MICO</name>
<feature type="transmembrane region" description="Helical" evidence="3">
    <location>
        <begin position="12"/>
        <end position="38"/>
    </location>
</feature>
<comment type="caution">
    <text evidence="5">The sequence shown here is derived from an EMBL/GenBank/DDBJ whole genome shotgun (WGS) entry which is preliminary data.</text>
</comment>
<dbReference type="CDD" id="cd00161">
    <property type="entry name" value="beta-trefoil_Ricin-like"/>
    <property type="match status" value="1"/>
</dbReference>
<keyword evidence="6" id="KW-1185">Reference proteome</keyword>
<feature type="domain" description="Fibronectin type-III" evidence="4">
    <location>
        <begin position="211"/>
        <end position="297"/>
    </location>
</feature>
<dbReference type="SUPFAM" id="SSF50370">
    <property type="entry name" value="Ricin B-like lectins"/>
    <property type="match status" value="1"/>
</dbReference>
<dbReference type="InterPro" id="IPR013783">
    <property type="entry name" value="Ig-like_fold"/>
</dbReference>
<keyword evidence="2" id="KW-0624">Polysaccharide degradation</keyword>
<dbReference type="Pfam" id="PF00041">
    <property type="entry name" value="fn3"/>
    <property type="match status" value="1"/>
</dbReference>
<dbReference type="Pfam" id="PF14200">
    <property type="entry name" value="RicinB_lectin_2"/>
    <property type="match status" value="2"/>
</dbReference>
<reference evidence="5 6" key="1">
    <citation type="submission" date="2018-05" db="EMBL/GenBank/DDBJ databases">
        <title>Amnibacterium sp. M8JJ-5, whole genome shotgun sequence.</title>
        <authorList>
            <person name="Tuo L."/>
        </authorList>
    </citation>
    <scope>NUCLEOTIDE SEQUENCE [LARGE SCALE GENOMIC DNA]</scope>
    <source>
        <strain evidence="5 6">M8JJ-5</strain>
    </source>
</reference>
<sequence length="449" mass="46540">MTTKRHASPGRTAAWWTAIIGVVLVSVLASTSGTYALWNSTAKPLAGGATITTATPAVTITGFNSAGGTYSTVGTVKTVPVTVKNTGDATLSTTAIVPTLASGTATAAGAFDVVRWGPVSATTECTASAQPASYTNGNYATVLKFSVASLAPGASAFYCVRTKLTTATSGSANIRLTATGTVSTNWKATATNTAAFVAQAGDTTAPAAPYEPWTPWTTNITGTTIGLGWSAATDNVGVTDYEIYRNGALVGTSGGATTYTDRYLRLGTTYTYTVRARDAAGNFSAMSPSVSGTTASWLDMNESYRINNIGSGLCISIDAFTNGSAIRQQPCGANGVDKQTWKFADTNTGNNSYSIMPRNGSPIGLDVNLDWNAARGMDDWNPVIGWSYGASTNQQWKVEQTTQGVYRIVSVLSGKCLDVPNASADANVALIQYTCNGTNAQNFTLTAVP</sequence>
<dbReference type="InterPro" id="IPR036116">
    <property type="entry name" value="FN3_sf"/>
</dbReference>
<dbReference type="Gene3D" id="2.60.40.10">
    <property type="entry name" value="Immunoglobulins"/>
    <property type="match status" value="1"/>
</dbReference>
<dbReference type="InterPro" id="IPR003961">
    <property type="entry name" value="FN3_dom"/>
</dbReference>
<dbReference type="Gene3D" id="2.80.10.50">
    <property type="match status" value="2"/>
</dbReference>
<dbReference type="PROSITE" id="PS50231">
    <property type="entry name" value="RICIN_B_LECTIN"/>
    <property type="match status" value="1"/>
</dbReference>
<keyword evidence="2" id="KW-0119">Carbohydrate metabolism</keyword>
<dbReference type="OrthoDB" id="5100464at2"/>
<evidence type="ECO:0000256" key="3">
    <source>
        <dbReference type="SAM" id="Phobius"/>
    </source>
</evidence>
<accession>A0A2V1HNP2</accession>
<protein>
    <recommendedName>
        <fullName evidence="4">Fibronectin type-III domain-containing protein</fullName>
    </recommendedName>
</protein>
<keyword evidence="3" id="KW-0812">Transmembrane</keyword>
<evidence type="ECO:0000256" key="2">
    <source>
        <dbReference type="ARBA" id="ARBA00023326"/>
    </source>
</evidence>
<gene>
    <name evidence="5" type="ORF">DDQ50_10270</name>
</gene>
<evidence type="ECO:0000313" key="5">
    <source>
        <dbReference type="EMBL" id="PVZ94125.1"/>
    </source>
</evidence>
<dbReference type="SMART" id="SM00060">
    <property type="entry name" value="FN3"/>
    <property type="match status" value="1"/>
</dbReference>
<dbReference type="GO" id="GO:0000272">
    <property type="term" value="P:polysaccharide catabolic process"/>
    <property type="evidence" value="ECO:0007669"/>
    <property type="project" value="UniProtKB-KW"/>
</dbReference>
<dbReference type="Proteomes" id="UP000244893">
    <property type="component" value="Unassembled WGS sequence"/>
</dbReference>
<keyword evidence="3" id="KW-1133">Transmembrane helix</keyword>
<evidence type="ECO:0000313" key="6">
    <source>
        <dbReference type="Proteomes" id="UP000244893"/>
    </source>
</evidence>
<dbReference type="AlphaFoldDB" id="A0A2V1HNP2"/>
<keyword evidence="1" id="KW-0378">Hydrolase</keyword>
<dbReference type="EMBL" id="QEOP01000002">
    <property type="protein sequence ID" value="PVZ94125.1"/>
    <property type="molecule type" value="Genomic_DNA"/>
</dbReference>
<dbReference type="PROSITE" id="PS50853">
    <property type="entry name" value="FN3"/>
    <property type="match status" value="1"/>
</dbReference>
<dbReference type="InterPro" id="IPR035992">
    <property type="entry name" value="Ricin_B-like_lectins"/>
</dbReference>
<dbReference type="InterPro" id="IPR000772">
    <property type="entry name" value="Ricin_B_lectin"/>
</dbReference>
<dbReference type="RefSeq" id="WP_116756639.1">
    <property type="nucleotide sequence ID" value="NZ_JBHUEX010000001.1"/>
</dbReference>
<proteinExistence type="predicted"/>
<evidence type="ECO:0000259" key="4">
    <source>
        <dbReference type="PROSITE" id="PS50853"/>
    </source>
</evidence>
<keyword evidence="1" id="KW-0326">Glycosidase</keyword>
<organism evidence="5 6">
    <name type="scientific">Amnibacterium flavum</name>
    <dbReference type="NCBI Taxonomy" id="2173173"/>
    <lineage>
        <taxon>Bacteria</taxon>
        <taxon>Bacillati</taxon>
        <taxon>Actinomycetota</taxon>
        <taxon>Actinomycetes</taxon>
        <taxon>Micrococcales</taxon>
        <taxon>Microbacteriaceae</taxon>
        <taxon>Amnibacterium</taxon>
    </lineage>
</organism>
<dbReference type="SUPFAM" id="SSF49265">
    <property type="entry name" value="Fibronectin type III"/>
    <property type="match status" value="1"/>
</dbReference>
<dbReference type="CDD" id="cd00063">
    <property type="entry name" value="FN3"/>
    <property type="match status" value="1"/>
</dbReference>
<dbReference type="GO" id="GO:0016798">
    <property type="term" value="F:hydrolase activity, acting on glycosyl bonds"/>
    <property type="evidence" value="ECO:0007669"/>
    <property type="project" value="UniProtKB-KW"/>
</dbReference>
<keyword evidence="3" id="KW-0472">Membrane</keyword>